<proteinExistence type="predicted"/>
<dbReference type="Pfam" id="PF07155">
    <property type="entry name" value="ECF-ribofla_trS"/>
    <property type="match status" value="1"/>
</dbReference>
<keyword evidence="1" id="KW-0812">Transmembrane</keyword>
<dbReference type="AlphaFoldDB" id="A0A410QDN3"/>
<keyword evidence="3" id="KW-1185">Reference proteome</keyword>
<name>A0A410QDN3_9FIRM</name>
<keyword evidence="1" id="KW-1133">Transmembrane helix</keyword>
<reference evidence="3" key="1">
    <citation type="submission" date="2019-01" db="EMBL/GenBank/DDBJ databases">
        <title>Draft genomes of a novel of Sporanaerobacter strains.</title>
        <authorList>
            <person name="Ma S."/>
        </authorList>
    </citation>
    <scope>NUCLEOTIDE SEQUENCE [LARGE SCALE GENOMIC DNA]</scope>
    <source>
        <strain evidence="3">NJN-17</strain>
    </source>
</reference>
<feature type="transmembrane region" description="Helical" evidence="1">
    <location>
        <begin position="114"/>
        <end position="138"/>
    </location>
</feature>
<feature type="transmembrane region" description="Helical" evidence="1">
    <location>
        <begin position="50"/>
        <end position="76"/>
    </location>
</feature>
<organism evidence="2 3">
    <name type="scientific">Acidilutibacter cellobiosedens</name>
    <dbReference type="NCBI Taxonomy" id="2507161"/>
    <lineage>
        <taxon>Bacteria</taxon>
        <taxon>Bacillati</taxon>
        <taxon>Bacillota</taxon>
        <taxon>Tissierellia</taxon>
        <taxon>Tissierellales</taxon>
        <taxon>Acidilutibacteraceae</taxon>
        <taxon>Acidilutibacter</taxon>
    </lineage>
</organism>
<dbReference type="InterPro" id="IPR009825">
    <property type="entry name" value="ECF_substrate-spec-like"/>
</dbReference>
<dbReference type="NCBIfam" id="TIGR04518">
    <property type="entry name" value="ECF_S_folT_fam"/>
    <property type="match status" value="1"/>
</dbReference>
<dbReference type="Proteomes" id="UP000287969">
    <property type="component" value="Chromosome"/>
</dbReference>
<dbReference type="GO" id="GO:0016020">
    <property type="term" value="C:membrane"/>
    <property type="evidence" value="ECO:0007669"/>
    <property type="project" value="InterPro"/>
</dbReference>
<feature type="transmembrane region" description="Helical" evidence="1">
    <location>
        <begin position="150"/>
        <end position="168"/>
    </location>
</feature>
<dbReference type="InterPro" id="IPR030949">
    <property type="entry name" value="ECF_S_folate_fam"/>
</dbReference>
<sequence length="178" mass="19372">MKKVQPFSTKALVSVSLLTAMSIIFTRFFSFIIPIAGLPALRFGLGEAPLMMAGMVYGPALGGLGGLAADLIGVVVNPQGAYFPGFTLSSMLWGILPGLFFYKRNNKNINIKGVFIVVSITYFIVSICLNTYWLSIMFGKGFLVLVPGRLLSSVVAIPLDSVMVSTYLKYSKKYYAGW</sequence>
<gene>
    <name evidence="2" type="ORF">EQM13_11145</name>
</gene>
<dbReference type="Gene3D" id="1.10.1760.20">
    <property type="match status" value="1"/>
</dbReference>
<dbReference type="OrthoDB" id="4624at2"/>
<feature type="transmembrane region" description="Helical" evidence="1">
    <location>
        <begin position="82"/>
        <end position="102"/>
    </location>
</feature>
<accession>A0A410QDN3</accession>
<feature type="transmembrane region" description="Helical" evidence="1">
    <location>
        <begin position="12"/>
        <end position="38"/>
    </location>
</feature>
<evidence type="ECO:0000256" key="1">
    <source>
        <dbReference type="SAM" id="Phobius"/>
    </source>
</evidence>
<evidence type="ECO:0000313" key="3">
    <source>
        <dbReference type="Proteomes" id="UP000287969"/>
    </source>
</evidence>
<dbReference type="EMBL" id="CP035282">
    <property type="protein sequence ID" value="QAT62101.1"/>
    <property type="molecule type" value="Genomic_DNA"/>
</dbReference>
<dbReference type="RefSeq" id="WP_071139050.1">
    <property type="nucleotide sequence ID" value="NZ_CP035282.1"/>
</dbReference>
<evidence type="ECO:0000313" key="2">
    <source>
        <dbReference type="EMBL" id="QAT62101.1"/>
    </source>
</evidence>
<protein>
    <submittedName>
        <fullName evidence="2">Folate family ECF transporter S component</fullName>
    </submittedName>
</protein>
<dbReference type="KEGG" id="spoa:EQM13_11145"/>
<keyword evidence="1" id="KW-0472">Membrane</keyword>